<accession>A0A9P0JY26</accession>
<dbReference type="AlphaFoldDB" id="A0A9P0JY26"/>
<name>A0A9P0JY26_ACAOB</name>
<keyword evidence="2" id="KW-1185">Reference proteome</keyword>
<protein>
    <submittedName>
        <fullName evidence="1">Uncharacterized protein</fullName>
    </submittedName>
</protein>
<gene>
    <name evidence="1" type="ORF">ACAOBT_LOCUS5214</name>
</gene>
<reference evidence="1" key="1">
    <citation type="submission" date="2022-03" db="EMBL/GenBank/DDBJ databases">
        <authorList>
            <person name="Sayadi A."/>
        </authorList>
    </citation>
    <scope>NUCLEOTIDE SEQUENCE</scope>
</reference>
<dbReference type="Proteomes" id="UP001152888">
    <property type="component" value="Unassembled WGS sequence"/>
</dbReference>
<evidence type="ECO:0000313" key="1">
    <source>
        <dbReference type="EMBL" id="CAH1963464.1"/>
    </source>
</evidence>
<comment type="caution">
    <text evidence="1">The sequence shown here is derived from an EMBL/GenBank/DDBJ whole genome shotgun (WGS) entry which is preliminary data.</text>
</comment>
<organism evidence="1 2">
    <name type="scientific">Acanthoscelides obtectus</name>
    <name type="common">Bean weevil</name>
    <name type="synonym">Bruchus obtectus</name>
    <dbReference type="NCBI Taxonomy" id="200917"/>
    <lineage>
        <taxon>Eukaryota</taxon>
        <taxon>Metazoa</taxon>
        <taxon>Ecdysozoa</taxon>
        <taxon>Arthropoda</taxon>
        <taxon>Hexapoda</taxon>
        <taxon>Insecta</taxon>
        <taxon>Pterygota</taxon>
        <taxon>Neoptera</taxon>
        <taxon>Endopterygota</taxon>
        <taxon>Coleoptera</taxon>
        <taxon>Polyphaga</taxon>
        <taxon>Cucujiformia</taxon>
        <taxon>Chrysomeloidea</taxon>
        <taxon>Chrysomelidae</taxon>
        <taxon>Bruchinae</taxon>
        <taxon>Bruchini</taxon>
        <taxon>Acanthoscelides</taxon>
    </lineage>
</organism>
<sequence length="58" mass="6512">MKVDGRDVPHDPLVQPAYLPLLLTPPSTCLPLLLQAQHRLLPFEWLLRAQCCRCSSGC</sequence>
<dbReference type="EMBL" id="CAKOFQ010006708">
    <property type="protein sequence ID" value="CAH1963464.1"/>
    <property type="molecule type" value="Genomic_DNA"/>
</dbReference>
<proteinExistence type="predicted"/>
<evidence type="ECO:0000313" key="2">
    <source>
        <dbReference type="Proteomes" id="UP001152888"/>
    </source>
</evidence>